<organism evidence="1 2">
    <name type="scientific">Panagrolaimus sp. JU765</name>
    <dbReference type="NCBI Taxonomy" id="591449"/>
    <lineage>
        <taxon>Eukaryota</taxon>
        <taxon>Metazoa</taxon>
        <taxon>Ecdysozoa</taxon>
        <taxon>Nematoda</taxon>
        <taxon>Chromadorea</taxon>
        <taxon>Rhabditida</taxon>
        <taxon>Tylenchina</taxon>
        <taxon>Panagrolaimomorpha</taxon>
        <taxon>Panagrolaimoidea</taxon>
        <taxon>Panagrolaimidae</taxon>
        <taxon>Panagrolaimus</taxon>
    </lineage>
</organism>
<evidence type="ECO:0000313" key="1">
    <source>
        <dbReference type="Proteomes" id="UP000887576"/>
    </source>
</evidence>
<sequence>MGENGEYAKEQEMRHRRKILLPCVIPWEYGSNKYASQKGLGGFGKIRNTTLKVESSNLTADGNNGEVPFHSCPTLHEKGATQAGERPFGSFRGHLILVKDHDETKKINDLLVDPKATERVLKLWSRANPEAKNDELYGKRRNNISESVGGRRFTQDELNKSRGSIPRFQNVKETSAAKDAKVGDALVTGYQPRRQVTTAINGLDWSEQDQLDSNRYMAWLGGQLTLQSQSKTGGFQKPRDVVNKSYYDRVMSEKDLTAEQLFQLRKNRKLEKISED</sequence>
<evidence type="ECO:0000313" key="2">
    <source>
        <dbReference type="WBParaSite" id="JU765_v2.g18122.t1"/>
    </source>
</evidence>
<reference evidence="2" key="1">
    <citation type="submission" date="2022-11" db="UniProtKB">
        <authorList>
            <consortium name="WormBaseParasite"/>
        </authorList>
    </citation>
    <scope>IDENTIFICATION</scope>
</reference>
<dbReference type="Proteomes" id="UP000887576">
    <property type="component" value="Unplaced"/>
</dbReference>
<protein>
    <submittedName>
        <fullName evidence="2">Uncharacterized protein</fullName>
    </submittedName>
</protein>
<name>A0AC34QPL6_9BILA</name>
<accession>A0AC34QPL6</accession>
<proteinExistence type="predicted"/>
<dbReference type="WBParaSite" id="JU765_v2.g18122.t1">
    <property type="protein sequence ID" value="JU765_v2.g18122.t1"/>
    <property type="gene ID" value="JU765_v2.g18122"/>
</dbReference>